<name>A0A7D8H751_9BACI</name>
<dbReference type="Pfam" id="PF09643">
    <property type="entry name" value="YopX"/>
    <property type="match status" value="1"/>
</dbReference>
<gene>
    <name evidence="2" type="ORF">BACERE00174_04230</name>
</gene>
<evidence type="ECO:0000313" key="2">
    <source>
        <dbReference type="EMBL" id="SME25955.1"/>
    </source>
</evidence>
<sequence>MNEIKYRIYGKENRIMYSWEEILNFDSLKDTLKNGGKEDQYYSPLLPYTGIKDKNGKEIYVGDILKGPTLYETPENTATTYSHWKVTYGNCSFYLGDSPIDEDIDWVSEECEVVGNVYENPELLMKVFKMNDYDWVAAKNEEEAKNFYEEFIDREEIEEYFVGEVSLKDKMHISIDELPDEEQRVATIEPVIHRGGETCVLRSFEWVIKRDNITNPCIIASTEY</sequence>
<proteinExistence type="predicted"/>
<dbReference type="Proteomes" id="UP000194422">
    <property type="component" value="Unassembled WGS sequence"/>
</dbReference>
<organism evidence="2 3">
    <name type="scientific">Bacillus paranthracis</name>
    <dbReference type="NCBI Taxonomy" id="2026186"/>
    <lineage>
        <taxon>Bacteria</taxon>
        <taxon>Bacillati</taxon>
        <taxon>Bacillota</taxon>
        <taxon>Bacilli</taxon>
        <taxon>Bacillales</taxon>
        <taxon>Bacillaceae</taxon>
        <taxon>Bacillus</taxon>
        <taxon>Bacillus cereus group</taxon>
    </lineage>
</organism>
<accession>A0A7D8H751</accession>
<comment type="caution">
    <text evidence="2">The sequence shown here is derived from an EMBL/GenBank/DDBJ whole genome shotgun (WGS) entry which is preliminary data.</text>
</comment>
<dbReference type="SUPFAM" id="SSF159006">
    <property type="entry name" value="YopX-like"/>
    <property type="match status" value="1"/>
</dbReference>
<reference evidence="2 3" key="1">
    <citation type="submission" date="2017-04" db="EMBL/GenBank/DDBJ databases">
        <authorList>
            <person name="Criscuolo A."/>
        </authorList>
    </citation>
    <scope>NUCLEOTIDE SEQUENCE [LARGE SCALE GENOMIC DNA]</scope>
    <source>
        <strain evidence="2">16-00174</strain>
    </source>
</reference>
<dbReference type="EMBL" id="FWYW01000088">
    <property type="protein sequence ID" value="SME25955.1"/>
    <property type="molecule type" value="Genomic_DNA"/>
</dbReference>
<dbReference type="InterPro" id="IPR019096">
    <property type="entry name" value="YopX_protein"/>
</dbReference>
<dbReference type="Gene3D" id="2.30.30.290">
    <property type="entry name" value="YopX-like domains"/>
    <property type="match status" value="1"/>
</dbReference>
<feature type="domain" description="YopX protein" evidence="1">
    <location>
        <begin position="5"/>
        <end position="124"/>
    </location>
</feature>
<protein>
    <submittedName>
        <fullName evidence="2">YopX protein</fullName>
    </submittedName>
</protein>
<evidence type="ECO:0000259" key="1">
    <source>
        <dbReference type="Pfam" id="PF09643"/>
    </source>
</evidence>
<dbReference type="InterPro" id="IPR023385">
    <property type="entry name" value="YopX-like_C"/>
</dbReference>
<dbReference type="AlphaFoldDB" id="A0A7D8H751"/>
<evidence type="ECO:0000313" key="3">
    <source>
        <dbReference type="Proteomes" id="UP000194422"/>
    </source>
</evidence>